<gene>
    <name evidence="2" type="ORF">VI33_03880</name>
</gene>
<name>A0A0H4IY13_9PROT</name>
<feature type="domain" description="Isochorismatase-like" evidence="1">
    <location>
        <begin position="9"/>
        <end position="158"/>
    </location>
</feature>
<dbReference type="PATRIC" id="fig|1623450.3.peg.768"/>
<protein>
    <submittedName>
        <fullName evidence="2">Isochorismatase</fullName>
    </submittedName>
</protein>
<organism evidence="2 3">
    <name type="scientific">Methylophilales bacterium MBRS-H7</name>
    <dbReference type="NCBI Taxonomy" id="1623450"/>
    <lineage>
        <taxon>Bacteria</taxon>
        <taxon>Pseudomonadati</taxon>
        <taxon>Pseudomonadota</taxon>
        <taxon>Betaproteobacteria</taxon>
        <taxon>Nitrosomonadales</taxon>
        <taxon>OM43 clade</taxon>
    </lineage>
</organism>
<dbReference type="PANTHER" id="PTHR14119">
    <property type="entry name" value="HYDROLASE"/>
    <property type="match status" value="1"/>
</dbReference>
<dbReference type="Proteomes" id="UP000066549">
    <property type="component" value="Chromosome"/>
</dbReference>
<dbReference type="InterPro" id="IPR036380">
    <property type="entry name" value="Isochorismatase-like_sf"/>
</dbReference>
<dbReference type="OrthoDB" id="9796958at2"/>
<sequence length="184" mass="20719">MKAEIQRSQLVIIDMQDKLAGAMPKEVVNKMIQRCELIATLAKIEEIPVLVTEQYPQGLGKTLSSMIPFLTHASFIEKTAFSCVDEPKFNSKLIETRDQIILAGMESHICILQTALDLIDQGKKVYILEDAIVSRNILNKQNAIFRLRDVGCILTNVESIVFEWLKNSDNPSFKTIAPLIKNIC</sequence>
<dbReference type="AlphaFoldDB" id="A0A0H4IY13"/>
<dbReference type="PANTHER" id="PTHR14119:SF3">
    <property type="entry name" value="ISOCHORISMATASE DOMAIN-CONTAINING PROTEIN 2"/>
    <property type="match status" value="1"/>
</dbReference>
<dbReference type="Pfam" id="PF00857">
    <property type="entry name" value="Isochorismatase"/>
    <property type="match status" value="1"/>
</dbReference>
<proteinExistence type="predicted"/>
<dbReference type="Gene3D" id="3.40.50.850">
    <property type="entry name" value="Isochorismatase-like"/>
    <property type="match status" value="1"/>
</dbReference>
<dbReference type="InterPro" id="IPR000868">
    <property type="entry name" value="Isochorismatase-like_dom"/>
</dbReference>
<keyword evidence="3" id="KW-1185">Reference proteome</keyword>
<evidence type="ECO:0000313" key="2">
    <source>
        <dbReference type="EMBL" id="AKO65866.1"/>
    </source>
</evidence>
<evidence type="ECO:0000313" key="3">
    <source>
        <dbReference type="Proteomes" id="UP000066549"/>
    </source>
</evidence>
<reference evidence="2 3" key="1">
    <citation type="submission" date="2015-03" db="EMBL/GenBank/DDBJ databases">
        <title>Comparative analysis of the OM43 clade including a novel species from Red Sea uncovers genomic and metabolic diversity among marine methylotrophs.</title>
        <authorList>
            <person name="Jimenez-Infante F."/>
            <person name="Ngugi D.K."/>
            <person name="Vinu M."/>
            <person name="Alam I."/>
            <person name="Kamau A."/>
            <person name="Blom J."/>
            <person name="Bajic V.B."/>
            <person name="Stingl U."/>
        </authorList>
    </citation>
    <scope>NUCLEOTIDE SEQUENCE [LARGE SCALE GENOMIC DNA]</scope>
    <source>
        <strain evidence="2 3">MBRSH7</strain>
    </source>
</reference>
<evidence type="ECO:0000259" key="1">
    <source>
        <dbReference type="Pfam" id="PF00857"/>
    </source>
</evidence>
<dbReference type="InterPro" id="IPR050993">
    <property type="entry name" value="Isochorismatase_domain"/>
</dbReference>
<accession>A0A0H4IY13</accession>
<dbReference type="SUPFAM" id="SSF52499">
    <property type="entry name" value="Isochorismatase-like hydrolases"/>
    <property type="match status" value="1"/>
</dbReference>
<dbReference type="EMBL" id="CP011002">
    <property type="protein sequence ID" value="AKO65866.1"/>
    <property type="molecule type" value="Genomic_DNA"/>
</dbReference>